<dbReference type="AlphaFoldDB" id="A0AAE3AUK0"/>
<gene>
    <name evidence="1" type="ORF">LKD32_14455</name>
</gene>
<sequence length="119" mass="13420">MTMEENKKNLAEGDWELSEEYYHQDSSEKTLNLEDFIEAEEPDGSEEETFGKDDELGVELSRVAEQVRQTMEFTAHGMSAEEIAERLGVEASYVRDIAVCVQAFPEDNPMAVARLLVLG</sequence>
<comment type="caution">
    <text evidence="1">The sequence shown here is derived from an EMBL/GenBank/DDBJ whole genome shotgun (WGS) entry which is preliminary data.</text>
</comment>
<accession>A0AAE3AUK0</accession>
<evidence type="ECO:0000313" key="1">
    <source>
        <dbReference type="EMBL" id="MCC2166043.1"/>
    </source>
</evidence>
<keyword evidence="2" id="KW-1185">Reference proteome</keyword>
<dbReference type="EMBL" id="JAJEPU010000088">
    <property type="protein sequence ID" value="MCC2166043.1"/>
    <property type="molecule type" value="Genomic_DNA"/>
</dbReference>
<name>A0AAE3AUK0_9FIRM</name>
<dbReference type="RefSeq" id="WP_308452176.1">
    <property type="nucleotide sequence ID" value="NZ_JAJEPU010000088.1"/>
</dbReference>
<protein>
    <submittedName>
        <fullName evidence="1">Uncharacterized protein</fullName>
    </submittedName>
</protein>
<organism evidence="1 2">
    <name type="scientific">Brotaphodocola catenula</name>
    <dbReference type="NCBI Taxonomy" id="2885361"/>
    <lineage>
        <taxon>Bacteria</taxon>
        <taxon>Bacillati</taxon>
        <taxon>Bacillota</taxon>
        <taxon>Clostridia</taxon>
        <taxon>Lachnospirales</taxon>
        <taxon>Lachnospiraceae</taxon>
        <taxon>Brotaphodocola</taxon>
    </lineage>
</organism>
<reference evidence="1" key="1">
    <citation type="submission" date="2021-10" db="EMBL/GenBank/DDBJ databases">
        <title>Anaerobic single-cell dispensing facilitates the cultivation of human gut bacteria.</title>
        <authorList>
            <person name="Afrizal A."/>
        </authorList>
    </citation>
    <scope>NUCLEOTIDE SEQUENCE</scope>
    <source>
        <strain evidence="1">CLA-AA-H274</strain>
    </source>
</reference>
<dbReference type="Proteomes" id="UP001198962">
    <property type="component" value="Unassembled WGS sequence"/>
</dbReference>
<proteinExistence type="predicted"/>
<evidence type="ECO:0000313" key="2">
    <source>
        <dbReference type="Proteomes" id="UP001198962"/>
    </source>
</evidence>